<dbReference type="Proteomes" id="UP000198870">
    <property type="component" value="Unassembled WGS sequence"/>
</dbReference>
<feature type="region of interest" description="Disordered" evidence="1">
    <location>
        <begin position="1"/>
        <end position="45"/>
    </location>
</feature>
<protein>
    <submittedName>
        <fullName evidence="2">Uncharacterized protein</fullName>
    </submittedName>
</protein>
<evidence type="ECO:0000313" key="3">
    <source>
        <dbReference type="Proteomes" id="UP000198870"/>
    </source>
</evidence>
<evidence type="ECO:0000256" key="1">
    <source>
        <dbReference type="SAM" id="MobiDB-lite"/>
    </source>
</evidence>
<dbReference type="AlphaFoldDB" id="A0A1G5AF67"/>
<proteinExistence type="predicted"/>
<reference evidence="2 3" key="1">
    <citation type="submission" date="2016-10" db="EMBL/GenBank/DDBJ databases">
        <authorList>
            <person name="de Groot N.N."/>
        </authorList>
    </citation>
    <scope>NUCLEOTIDE SEQUENCE [LARGE SCALE GENOMIC DNA]</scope>
    <source>
        <strain evidence="2 3">AA1</strain>
    </source>
</reference>
<dbReference type="EMBL" id="FMUX01000001">
    <property type="protein sequence ID" value="SCX76487.1"/>
    <property type="molecule type" value="Genomic_DNA"/>
</dbReference>
<sequence>MKKRQGMNVHGVATFSRKEDKVDEQASPLAGQPQGDARLKEVEPERVYGTIPQKRSFGGKVSHC</sequence>
<keyword evidence="3" id="KW-1185">Reference proteome</keyword>
<gene>
    <name evidence="2" type="ORF">SAMN05216233_101125</name>
</gene>
<evidence type="ECO:0000313" key="2">
    <source>
        <dbReference type="EMBL" id="SCX76487.1"/>
    </source>
</evidence>
<dbReference type="RefSeq" id="WP_092207230.1">
    <property type="nucleotide sequence ID" value="NZ_FMUX01000001.1"/>
</dbReference>
<name>A0A1G5AF67_9BACT</name>
<accession>A0A1G5AF67</accession>
<organism evidence="2 3">
    <name type="scientific">Desulfoluna spongiiphila</name>
    <dbReference type="NCBI Taxonomy" id="419481"/>
    <lineage>
        <taxon>Bacteria</taxon>
        <taxon>Pseudomonadati</taxon>
        <taxon>Thermodesulfobacteriota</taxon>
        <taxon>Desulfobacteria</taxon>
        <taxon>Desulfobacterales</taxon>
        <taxon>Desulfolunaceae</taxon>
        <taxon>Desulfoluna</taxon>
    </lineage>
</organism>